<dbReference type="Pfam" id="PF01459">
    <property type="entry name" value="Porin_3"/>
    <property type="match status" value="1"/>
</dbReference>
<keyword evidence="4" id="KW-0496">Mitochondrion</keyword>
<dbReference type="InterPro" id="IPR027246">
    <property type="entry name" value="Porin_Euk/Tom40"/>
</dbReference>
<dbReference type="AlphaFoldDB" id="A0AAJ7W2B4"/>
<keyword evidence="5" id="KW-0626">Porin</keyword>
<dbReference type="PANTHER" id="PTHR11743:SF70">
    <property type="entry name" value="GH26960P-RELATED"/>
    <property type="match status" value="1"/>
</dbReference>
<evidence type="ECO:0000313" key="6">
    <source>
        <dbReference type="Proteomes" id="UP000694920"/>
    </source>
</evidence>
<keyword evidence="3" id="KW-0812">Transmembrane</keyword>
<gene>
    <name evidence="7 8" type="primary">LOC107268926</name>
</gene>
<evidence type="ECO:0000256" key="4">
    <source>
        <dbReference type="ARBA" id="ARBA00022787"/>
    </source>
</evidence>
<evidence type="ECO:0000256" key="3">
    <source>
        <dbReference type="ARBA" id="ARBA00022452"/>
    </source>
</evidence>
<dbReference type="GO" id="GO:0008308">
    <property type="term" value="F:voltage-gated monoatomic anion channel activity"/>
    <property type="evidence" value="ECO:0007669"/>
    <property type="project" value="InterPro"/>
</dbReference>
<sequence>MTTPPFTDIGKSARDVIRTGYHYGKSLMRFGVKTKNNGNLNVGSEYVMNFDESKSSGHTISSYKVPNYCVLRQKWSKDGTLAAEYDVEKTILNGMAIVLGVNYNPESSNGSVNVSSSYAKNQIHTNCGYSHTFDKISTISGSIVYAWKDILIGYQAQYDSSKNKMTKNDLALEFGSDDIRLHARCNNIPYECGLSIYCKVNDQWEAVLDGVSAKNDSVNLWTLGIGAKYILQENSTVRCKFNKDLQLGTSLRQQLYEGIALTLSFNVDLKKIKTGGHKVGLSLDLEA</sequence>
<keyword evidence="5" id="KW-0406">Ion transport</keyword>
<dbReference type="GeneID" id="107268926"/>
<dbReference type="RefSeq" id="XP_024941958.1">
    <property type="nucleotide sequence ID" value="XM_025086190.1"/>
</dbReference>
<dbReference type="GO" id="GO:0046930">
    <property type="term" value="C:pore complex"/>
    <property type="evidence" value="ECO:0007669"/>
    <property type="project" value="UniProtKB-KW"/>
</dbReference>
<dbReference type="KEGG" id="ccin:107268926"/>
<comment type="subcellular location">
    <subcellularLocation>
        <location evidence="1">Mitochondrion outer membrane</location>
    </subcellularLocation>
</comment>
<keyword evidence="3" id="KW-0472">Membrane</keyword>
<organism evidence="6 8">
    <name type="scientific">Cephus cinctus</name>
    <name type="common">Wheat stem sawfly</name>
    <dbReference type="NCBI Taxonomy" id="211228"/>
    <lineage>
        <taxon>Eukaryota</taxon>
        <taxon>Metazoa</taxon>
        <taxon>Ecdysozoa</taxon>
        <taxon>Arthropoda</taxon>
        <taxon>Hexapoda</taxon>
        <taxon>Insecta</taxon>
        <taxon>Pterygota</taxon>
        <taxon>Neoptera</taxon>
        <taxon>Endopterygota</taxon>
        <taxon>Hymenoptera</taxon>
        <taxon>Cephoidea</taxon>
        <taxon>Cephidae</taxon>
        <taxon>Cephus</taxon>
    </lineage>
</organism>
<evidence type="ECO:0000313" key="8">
    <source>
        <dbReference type="RefSeq" id="XP_024941958.1"/>
    </source>
</evidence>
<protein>
    <submittedName>
        <fullName evidence="7 8">Voltage-dependent anion-selective channel protein 2 isoform X2</fullName>
    </submittedName>
</protein>
<evidence type="ECO:0000313" key="7">
    <source>
        <dbReference type="RefSeq" id="XP_015597679.2"/>
    </source>
</evidence>
<evidence type="ECO:0000256" key="2">
    <source>
        <dbReference type="ARBA" id="ARBA00007780"/>
    </source>
</evidence>
<keyword evidence="3" id="KW-1134">Transmembrane beta strand</keyword>
<proteinExistence type="inferred from homology"/>
<dbReference type="InterPro" id="IPR023614">
    <property type="entry name" value="Porin_dom_sf"/>
</dbReference>
<name>A0AAJ7W2B4_CEPCN</name>
<dbReference type="GO" id="GO:0005741">
    <property type="term" value="C:mitochondrial outer membrane"/>
    <property type="evidence" value="ECO:0007669"/>
    <property type="project" value="UniProtKB-SubCell"/>
</dbReference>
<comment type="similarity">
    <text evidence="2">Belongs to the eukaryotic mitochondrial porin family.</text>
</comment>
<evidence type="ECO:0000256" key="5">
    <source>
        <dbReference type="ARBA" id="ARBA00023114"/>
    </source>
</evidence>
<dbReference type="GO" id="GO:0015288">
    <property type="term" value="F:porin activity"/>
    <property type="evidence" value="ECO:0007669"/>
    <property type="project" value="UniProtKB-KW"/>
</dbReference>
<dbReference type="PANTHER" id="PTHR11743">
    <property type="entry name" value="VOLTAGE-DEPENDENT ANION-SELECTIVE CHANNEL"/>
    <property type="match status" value="1"/>
</dbReference>
<evidence type="ECO:0000256" key="1">
    <source>
        <dbReference type="ARBA" id="ARBA00004294"/>
    </source>
</evidence>
<keyword evidence="5" id="KW-0813">Transport</keyword>
<accession>A0AAJ7W2B4</accession>
<dbReference type="Gene3D" id="2.40.160.10">
    <property type="entry name" value="Porin"/>
    <property type="match status" value="1"/>
</dbReference>
<dbReference type="PRINTS" id="PR00185">
    <property type="entry name" value="EUKARYTPORIN"/>
</dbReference>
<dbReference type="Proteomes" id="UP000694920">
    <property type="component" value="Unplaced"/>
</dbReference>
<dbReference type="InterPro" id="IPR001925">
    <property type="entry name" value="Porin_Euk"/>
</dbReference>
<dbReference type="RefSeq" id="XP_015597679.2">
    <property type="nucleotide sequence ID" value="XM_015742193.2"/>
</dbReference>
<keyword evidence="6" id="KW-1185">Reference proteome</keyword>
<reference evidence="7 8" key="1">
    <citation type="submission" date="2025-04" db="UniProtKB">
        <authorList>
            <consortium name="RefSeq"/>
        </authorList>
    </citation>
    <scope>IDENTIFICATION</scope>
</reference>
<keyword evidence="4" id="KW-1000">Mitochondrion outer membrane</keyword>
<dbReference type="CDD" id="cd07306">
    <property type="entry name" value="Porin3_VDAC"/>
    <property type="match status" value="1"/>
</dbReference>